<reference evidence="1 2" key="1">
    <citation type="journal article" date="2016" name="Mol. Biol. Evol.">
        <title>Comparative Genomics of Early-Diverging Mushroom-Forming Fungi Provides Insights into the Origins of Lignocellulose Decay Capabilities.</title>
        <authorList>
            <person name="Nagy L.G."/>
            <person name="Riley R."/>
            <person name="Tritt A."/>
            <person name="Adam C."/>
            <person name="Daum C."/>
            <person name="Floudas D."/>
            <person name="Sun H."/>
            <person name="Yadav J.S."/>
            <person name="Pangilinan J."/>
            <person name="Larsson K.H."/>
            <person name="Matsuura K."/>
            <person name="Barry K."/>
            <person name="Labutti K."/>
            <person name="Kuo R."/>
            <person name="Ohm R.A."/>
            <person name="Bhattacharya S.S."/>
            <person name="Shirouzu T."/>
            <person name="Yoshinaga Y."/>
            <person name="Martin F.M."/>
            <person name="Grigoriev I.V."/>
            <person name="Hibbett D.S."/>
        </authorList>
    </citation>
    <scope>NUCLEOTIDE SEQUENCE [LARGE SCALE GENOMIC DNA]</scope>
    <source>
        <strain evidence="1 2">CBS 109695</strain>
    </source>
</reference>
<gene>
    <name evidence="1" type="ORF">FIBSPDRAFT_964352</name>
</gene>
<protein>
    <submittedName>
        <fullName evidence="1">Uncharacterized protein</fullName>
    </submittedName>
</protein>
<dbReference type="EMBL" id="KV417711">
    <property type="protein sequence ID" value="KZP08908.1"/>
    <property type="molecule type" value="Genomic_DNA"/>
</dbReference>
<accession>A0A165XUE4</accession>
<proteinExistence type="predicted"/>
<name>A0A165XUE4_9AGAM</name>
<keyword evidence="2" id="KW-1185">Reference proteome</keyword>
<sequence length="177" mass="18524">MFATPPVLLSGQGCRLLDLAELRALYGVALSQPTLPNALPPTNPTPYAFSHPFVPSTVPYALAPSSFFILALCLGARSSSLLLSHGAGGRPGPARQAARQELVRVLLQPGLHGLVASVEHVLTALPGDAQLLQLPLLVPAPPDPLARHGAVHPPPILREARHRASLLCALPALPQTT</sequence>
<dbReference type="Proteomes" id="UP000076532">
    <property type="component" value="Unassembled WGS sequence"/>
</dbReference>
<evidence type="ECO:0000313" key="2">
    <source>
        <dbReference type="Proteomes" id="UP000076532"/>
    </source>
</evidence>
<dbReference type="AlphaFoldDB" id="A0A165XUE4"/>
<evidence type="ECO:0000313" key="1">
    <source>
        <dbReference type="EMBL" id="KZP08908.1"/>
    </source>
</evidence>
<organism evidence="1 2">
    <name type="scientific">Athelia psychrophila</name>
    <dbReference type="NCBI Taxonomy" id="1759441"/>
    <lineage>
        <taxon>Eukaryota</taxon>
        <taxon>Fungi</taxon>
        <taxon>Dikarya</taxon>
        <taxon>Basidiomycota</taxon>
        <taxon>Agaricomycotina</taxon>
        <taxon>Agaricomycetes</taxon>
        <taxon>Agaricomycetidae</taxon>
        <taxon>Atheliales</taxon>
        <taxon>Atheliaceae</taxon>
        <taxon>Athelia</taxon>
    </lineage>
</organism>